<evidence type="ECO:0000313" key="2">
    <source>
        <dbReference type="EMBL" id="EYC28204.1"/>
    </source>
</evidence>
<comment type="caution">
    <text evidence="2">The sequence shown here is derived from an EMBL/GenBank/DDBJ whole genome shotgun (WGS) entry which is preliminary data.</text>
</comment>
<sequence>MVQLHVVVLLALICSISALKCYRSYGTVSNDVKPTVEDNCVRAKYCHKYVNFLTYYWPPQHLSECYGNCR</sequence>
<evidence type="ECO:0000256" key="1">
    <source>
        <dbReference type="SAM" id="SignalP"/>
    </source>
</evidence>
<gene>
    <name evidence="2" type="primary">Acey_s0008.g39</name>
    <name evidence="2" type="ORF">Y032_0008g39</name>
</gene>
<protein>
    <recommendedName>
        <fullName evidence="4">ShKT domain-containing protein</fullName>
    </recommendedName>
</protein>
<dbReference type="EMBL" id="JARK01001344">
    <property type="protein sequence ID" value="EYC28204.1"/>
    <property type="molecule type" value="Genomic_DNA"/>
</dbReference>
<feature type="chain" id="PRO_5001489585" description="ShKT domain-containing protein" evidence="1">
    <location>
        <begin position="19"/>
        <end position="70"/>
    </location>
</feature>
<accession>A0A016VKR4</accession>
<organism evidence="2 3">
    <name type="scientific">Ancylostoma ceylanicum</name>
    <dbReference type="NCBI Taxonomy" id="53326"/>
    <lineage>
        <taxon>Eukaryota</taxon>
        <taxon>Metazoa</taxon>
        <taxon>Ecdysozoa</taxon>
        <taxon>Nematoda</taxon>
        <taxon>Chromadorea</taxon>
        <taxon>Rhabditida</taxon>
        <taxon>Rhabditina</taxon>
        <taxon>Rhabditomorpha</taxon>
        <taxon>Strongyloidea</taxon>
        <taxon>Ancylostomatidae</taxon>
        <taxon>Ancylostomatinae</taxon>
        <taxon>Ancylostoma</taxon>
    </lineage>
</organism>
<evidence type="ECO:0008006" key="4">
    <source>
        <dbReference type="Google" id="ProtNLM"/>
    </source>
</evidence>
<keyword evidence="1" id="KW-0732">Signal</keyword>
<dbReference type="Proteomes" id="UP000024635">
    <property type="component" value="Unassembled WGS sequence"/>
</dbReference>
<proteinExistence type="predicted"/>
<keyword evidence="3" id="KW-1185">Reference proteome</keyword>
<name>A0A016VKR4_9BILA</name>
<feature type="signal peptide" evidence="1">
    <location>
        <begin position="1"/>
        <end position="18"/>
    </location>
</feature>
<evidence type="ECO:0000313" key="3">
    <source>
        <dbReference type="Proteomes" id="UP000024635"/>
    </source>
</evidence>
<reference evidence="3" key="1">
    <citation type="journal article" date="2015" name="Nat. Genet.">
        <title>The genome and transcriptome of the zoonotic hookworm Ancylostoma ceylanicum identify infection-specific gene families.</title>
        <authorList>
            <person name="Schwarz E.M."/>
            <person name="Hu Y."/>
            <person name="Antoshechkin I."/>
            <person name="Miller M.M."/>
            <person name="Sternberg P.W."/>
            <person name="Aroian R.V."/>
        </authorList>
    </citation>
    <scope>NUCLEOTIDE SEQUENCE</scope>
    <source>
        <strain evidence="3">HY135</strain>
    </source>
</reference>
<dbReference type="AlphaFoldDB" id="A0A016VKR4"/>